<gene>
    <name evidence="1" type="ORF">C1638_007470</name>
</gene>
<accession>A0A316WY37</accession>
<organism evidence="1 2">
    <name type="scientific">Chryseobacterium oncorhynchi</name>
    <dbReference type="NCBI Taxonomy" id="741074"/>
    <lineage>
        <taxon>Bacteria</taxon>
        <taxon>Pseudomonadati</taxon>
        <taxon>Bacteroidota</taxon>
        <taxon>Flavobacteriia</taxon>
        <taxon>Flavobacteriales</taxon>
        <taxon>Weeksellaceae</taxon>
        <taxon>Chryseobacterium group</taxon>
        <taxon>Chryseobacterium</taxon>
    </lineage>
</organism>
<keyword evidence="2" id="KW-1185">Reference proteome</keyword>
<reference evidence="1" key="1">
    <citation type="submission" date="2018-04" db="EMBL/GenBank/DDBJ databases">
        <title>Draft Genome Sequences of Chryseobacterium lactis NCTC11390T isolated from milk, Chryseobacterium oncorhynchi 701B-08T from rainbow trout, and Chryseobacterium viscerum 687B-08T from diseased fish.</title>
        <authorList>
            <person name="Jeong J.-J."/>
            <person name="Lee Y.J."/>
            <person name="Pathiraja D."/>
            <person name="Park B."/>
            <person name="Choi I.-G."/>
            <person name="Kim K.D."/>
        </authorList>
    </citation>
    <scope>NUCLEOTIDE SEQUENCE [LARGE SCALE GENOMIC DNA]</scope>
    <source>
        <strain evidence="1">701B-08</strain>
    </source>
</reference>
<sequence length="89" mass="10508">MILTTIKLNIVYGRTLADFARLSRLNIYGKISAICNICDKINYPSLAENLRFYRDLESYTDNKKTCAFGILKQKKRTQWARFILFKTEY</sequence>
<comment type="caution">
    <text evidence="1">The sequence shown here is derived from an EMBL/GenBank/DDBJ whole genome shotgun (WGS) entry which is preliminary data.</text>
</comment>
<evidence type="ECO:0000313" key="2">
    <source>
        <dbReference type="Proteomes" id="UP000236182"/>
    </source>
</evidence>
<protein>
    <submittedName>
        <fullName evidence="1">Uncharacterized protein</fullName>
    </submittedName>
</protein>
<evidence type="ECO:0000313" key="1">
    <source>
        <dbReference type="EMBL" id="PWN66195.1"/>
    </source>
</evidence>
<name>A0A316WY37_9FLAO</name>
<dbReference type="AlphaFoldDB" id="A0A316WY37"/>
<proteinExistence type="predicted"/>
<dbReference type="Proteomes" id="UP000236182">
    <property type="component" value="Unassembled WGS sequence"/>
</dbReference>
<dbReference type="EMBL" id="PPEI02000002">
    <property type="protein sequence ID" value="PWN66195.1"/>
    <property type="molecule type" value="Genomic_DNA"/>
</dbReference>